<gene>
    <name evidence="2" type="ORF">GLP40_21970</name>
</gene>
<dbReference type="EMBL" id="WMBB01000010">
    <property type="protein sequence ID" value="MTE15427.1"/>
    <property type="molecule type" value="Genomic_DNA"/>
</dbReference>
<organism evidence="2 3">
    <name type="scientific">Nocardia aurantiaca</name>
    <dbReference type="NCBI Taxonomy" id="2675850"/>
    <lineage>
        <taxon>Bacteria</taxon>
        <taxon>Bacillati</taxon>
        <taxon>Actinomycetota</taxon>
        <taxon>Actinomycetes</taxon>
        <taxon>Mycobacteriales</taxon>
        <taxon>Nocardiaceae</taxon>
        <taxon>Nocardia</taxon>
    </lineage>
</organism>
<feature type="region of interest" description="Disordered" evidence="1">
    <location>
        <begin position="1"/>
        <end position="31"/>
    </location>
</feature>
<dbReference type="Proteomes" id="UP000432464">
    <property type="component" value="Unassembled WGS sequence"/>
</dbReference>
<keyword evidence="3" id="KW-1185">Reference proteome</keyword>
<evidence type="ECO:0000313" key="3">
    <source>
        <dbReference type="Proteomes" id="UP000432464"/>
    </source>
</evidence>
<evidence type="ECO:0000256" key="1">
    <source>
        <dbReference type="SAM" id="MobiDB-lite"/>
    </source>
</evidence>
<dbReference type="RefSeq" id="WP_154789866.1">
    <property type="nucleotide sequence ID" value="NZ_WMBB01000010.1"/>
</dbReference>
<evidence type="ECO:0000313" key="2">
    <source>
        <dbReference type="EMBL" id="MTE15427.1"/>
    </source>
</evidence>
<sequence length="75" mass="8405">MTNPYIAPADPPAPDQSASLRDHPAWHAQPSRHAVFSDREIEALLRAHGEACAEAGCALRRHLVRLRDEREARRS</sequence>
<accession>A0A6I3L0U1</accession>
<protein>
    <submittedName>
        <fullName evidence="2">Uncharacterized protein</fullName>
    </submittedName>
</protein>
<proteinExistence type="predicted"/>
<comment type="caution">
    <text evidence="2">The sequence shown here is derived from an EMBL/GenBank/DDBJ whole genome shotgun (WGS) entry which is preliminary data.</text>
</comment>
<reference evidence="2 3" key="1">
    <citation type="submission" date="2019-11" db="EMBL/GenBank/DDBJ databases">
        <title>Nocardia sp. nov. CT2-14 isolated from soil.</title>
        <authorList>
            <person name="Kanchanasin P."/>
            <person name="Tanasupawat S."/>
            <person name="Yuki M."/>
            <person name="Kudo T."/>
        </authorList>
    </citation>
    <scope>NUCLEOTIDE SEQUENCE [LARGE SCALE GENOMIC DNA]</scope>
    <source>
        <strain evidence="2 3">CT2-14</strain>
    </source>
</reference>
<name>A0A6I3L0U1_9NOCA</name>
<dbReference type="AlphaFoldDB" id="A0A6I3L0U1"/>